<organism evidence="4 5">
    <name type="scientific">Rhodovulum steppense</name>
    <dbReference type="NCBI Taxonomy" id="540251"/>
    <lineage>
        <taxon>Bacteria</taxon>
        <taxon>Pseudomonadati</taxon>
        <taxon>Pseudomonadota</taxon>
        <taxon>Alphaproteobacteria</taxon>
        <taxon>Rhodobacterales</taxon>
        <taxon>Paracoccaceae</taxon>
        <taxon>Rhodovulum</taxon>
    </lineage>
</organism>
<evidence type="ECO:0000256" key="2">
    <source>
        <dbReference type="ARBA" id="ARBA00029447"/>
    </source>
</evidence>
<dbReference type="PANTHER" id="PTHR43531">
    <property type="entry name" value="PROTEIN ICFG"/>
    <property type="match status" value="1"/>
</dbReference>
<evidence type="ECO:0000256" key="3">
    <source>
        <dbReference type="SAM" id="MobiDB-lite"/>
    </source>
</evidence>
<dbReference type="Proteomes" id="UP000295277">
    <property type="component" value="Unassembled WGS sequence"/>
</dbReference>
<feature type="region of interest" description="Disordered" evidence="3">
    <location>
        <begin position="75"/>
        <end position="104"/>
    </location>
</feature>
<accession>A0A4R1YQZ7</accession>
<dbReference type="EMBL" id="SLVM01000018">
    <property type="protein sequence ID" value="TCM81524.1"/>
    <property type="molecule type" value="Genomic_DNA"/>
</dbReference>
<keyword evidence="5" id="KW-1185">Reference proteome</keyword>
<dbReference type="Gene3D" id="1.10.287.950">
    <property type="entry name" value="Methyl-accepting chemotaxis protein"/>
    <property type="match status" value="1"/>
</dbReference>
<gene>
    <name evidence="4" type="ORF">EV216_11867</name>
</gene>
<comment type="caution">
    <text evidence="4">The sequence shown here is derived from an EMBL/GenBank/DDBJ whole genome shotgun (WGS) entry which is preliminary data.</text>
</comment>
<dbReference type="GO" id="GO:0006935">
    <property type="term" value="P:chemotaxis"/>
    <property type="evidence" value="ECO:0007669"/>
    <property type="project" value="UniProtKB-KW"/>
</dbReference>
<comment type="similarity">
    <text evidence="2">Belongs to the methyl-accepting chemotaxis (MCP) protein family.</text>
</comment>
<dbReference type="InterPro" id="IPR051310">
    <property type="entry name" value="MCP_chemotaxis"/>
</dbReference>
<evidence type="ECO:0000313" key="4">
    <source>
        <dbReference type="EMBL" id="TCM81524.1"/>
    </source>
</evidence>
<sequence length="104" mass="11036">SVGLGEINVGVTQLDQVTQQNAAMVEEATAASTTLRHEAETLQGLVARFRLQGGTGTRPTQTGAMTPLRLVDRARPTQEPAPAATVPQAERLPRAAGAETWKDF</sequence>
<protein>
    <submittedName>
        <fullName evidence="4">Methyl-accepting chemotaxis protein (MCP) signaling protein</fullName>
    </submittedName>
</protein>
<evidence type="ECO:0000256" key="1">
    <source>
        <dbReference type="ARBA" id="ARBA00022500"/>
    </source>
</evidence>
<name>A0A4R1YQZ7_9RHOB</name>
<dbReference type="PANTHER" id="PTHR43531:SF11">
    <property type="entry name" value="METHYL-ACCEPTING CHEMOTAXIS PROTEIN 3"/>
    <property type="match status" value="1"/>
</dbReference>
<evidence type="ECO:0000313" key="5">
    <source>
        <dbReference type="Proteomes" id="UP000295277"/>
    </source>
</evidence>
<proteinExistence type="inferred from homology"/>
<dbReference type="AlphaFoldDB" id="A0A4R1YQZ7"/>
<keyword evidence="1" id="KW-0145">Chemotaxis</keyword>
<feature type="non-terminal residue" evidence="4">
    <location>
        <position position="1"/>
    </location>
</feature>
<reference evidence="4 5" key="1">
    <citation type="submission" date="2019-03" db="EMBL/GenBank/DDBJ databases">
        <title>Genomic Encyclopedia of Type Strains, Phase IV (KMG-IV): sequencing the most valuable type-strain genomes for metagenomic binning, comparative biology and taxonomic classification.</title>
        <authorList>
            <person name="Goeker M."/>
        </authorList>
    </citation>
    <scope>NUCLEOTIDE SEQUENCE [LARGE SCALE GENOMIC DNA]</scope>
    <source>
        <strain evidence="4 5">DSM 21153</strain>
    </source>
</reference>
<dbReference type="SUPFAM" id="SSF58104">
    <property type="entry name" value="Methyl-accepting chemotaxis protein (MCP) signaling domain"/>
    <property type="match status" value="1"/>
</dbReference>